<name>A0A512NLH1_9HYPH</name>
<evidence type="ECO:0000313" key="2">
    <source>
        <dbReference type="Proteomes" id="UP000321058"/>
    </source>
</evidence>
<dbReference type="RefSeq" id="WP_147155186.1">
    <property type="nucleotide sequence ID" value="NZ_BKAJ01000140.1"/>
</dbReference>
<dbReference type="EMBL" id="BKAJ01000140">
    <property type="protein sequence ID" value="GEP59800.1"/>
    <property type="molecule type" value="Genomic_DNA"/>
</dbReference>
<evidence type="ECO:0000313" key="1">
    <source>
        <dbReference type="EMBL" id="GEP59800.1"/>
    </source>
</evidence>
<reference evidence="1 2" key="1">
    <citation type="submission" date="2019-07" db="EMBL/GenBank/DDBJ databases">
        <title>Whole genome shotgun sequence of Reyranella soli NBRC 108950.</title>
        <authorList>
            <person name="Hosoyama A."/>
            <person name="Uohara A."/>
            <person name="Ohji S."/>
            <person name="Ichikawa N."/>
        </authorList>
    </citation>
    <scope>NUCLEOTIDE SEQUENCE [LARGE SCALE GENOMIC DNA]</scope>
    <source>
        <strain evidence="1 2">NBRC 108950</strain>
    </source>
</reference>
<keyword evidence="2" id="KW-1185">Reference proteome</keyword>
<comment type="caution">
    <text evidence="1">The sequence shown here is derived from an EMBL/GenBank/DDBJ whole genome shotgun (WGS) entry which is preliminary data.</text>
</comment>
<dbReference type="OrthoDB" id="9831426at2"/>
<proteinExistence type="predicted"/>
<protein>
    <submittedName>
        <fullName evidence="1">Uncharacterized protein</fullName>
    </submittedName>
</protein>
<organism evidence="1 2">
    <name type="scientific">Reyranella soli</name>
    <dbReference type="NCBI Taxonomy" id="1230389"/>
    <lineage>
        <taxon>Bacteria</taxon>
        <taxon>Pseudomonadati</taxon>
        <taxon>Pseudomonadota</taxon>
        <taxon>Alphaproteobacteria</taxon>
        <taxon>Hyphomicrobiales</taxon>
        <taxon>Reyranellaceae</taxon>
        <taxon>Reyranella</taxon>
    </lineage>
</organism>
<dbReference type="Proteomes" id="UP000321058">
    <property type="component" value="Unassembled WGS sequence"/>
</dbReference>
<accession>A0A512NLH1</accession>
<sequence length="177" mass="18803">MVRDARWIGAIVTWVALLLGAGYIASVPSQSSAHAAWYVPDAKAFDRAGLERRAEAAIGIWSRNSDETDDEPANAENAGPLDAYDGVYVGVITTRSEGRLVTFKLKVSNGIGSGTLIQRECGVTPITLKVSSTATVTGLALMFSSTCLKTEMAVRGRAVGGTLQLRLGNQYLELSKP</sequence>
<gene>
    <name evidence="1" type="ORF">RSO01_69660</name>
</gene>
<dbReference type="AlphaFoldDB" id="A0A512NLH1"/>